<proteinExistence type="predicted"/>
<organism evidence="1 2">
    <name type="scientific">Candidatus Ordinivivax streblomastigis</name>
    <dbReference type="NCBI Taxonomy" id="2540710"/>
    <lineage>
        <taxon>Bacteria</taxon>
        <taxon>Pseudomonadati</taxon>
        <taxon>Bacteroidota</taxon>
        <taxon>Bacteroidia</taxon>
        <taxon>Bacteroidales</taxon>
        <taxon>Candidatus Ordinivivax</taxon>
    </lineage>
</organism>
<evidence type="ECO:0000313" key="2">
    <source>
        <dbReference type="Proteomes" id="UP000324575"/>
    </source>
</evidence>
<evidence type="ECO:0000313" key="1">
    <source>
        <dbReference type="EMBL" id="KAA6300252.1"/>
    </source>
</evidence>
<gene>
    <name evidence="1" type="ORF">EZS26_003610</name>
</gene>
<dbReference type="Proteomes" id="UP000324575">
    <property type="component" value="Unassembled WGS sequence"/>
</dbReference>
<comment type="caution">
    <text evidence="1">The sequence shown here is derived from an EMBL/GenBank/DDBJ whole genome shotgun (WGS) entry which is preliminary data.</text>
</comment>
<dbReference type="EMBL" id="SNRX01000112">
    <property type="protein sequence ID" value="KAA6300252.1"/>
    <property type="molecule type" value="Genomic_DNA"/>
</dbReference>
<accession>A0A5M8NTS3</accession>
<feature type="non-terminal residue" evidence="1">
    <location>
        <position position="26"/>
    </location>
</feature>
<dbReference type="AlphaFoldDB" id="A0A5M8NTS3"/>
<sequence>MDNTPCFNGLAIYFSQQFIRIDPMNQ</sequence>
<reference evidence="1 2" key="1">
    <citation type="submission" date="2019-03" db="EMBL/GenBank/DDBJ databases">
        <title>Single cell metagenomics reveals metabolic interactions within the superorganism composed of flagellate Streblomastix strix and complex community of Bacteroidetes bacteria on its surface.</title>
        <authorList>
            <person name="Treitli S.C."/>
            <person name="Kolisko M."/>
            <person name="Husnik F."/>
            <person name="Keeling P."/>
            <person name="Hampl V."/>
        </authorList>
    </citation>
    <scope>NUCLEOTIDE SEQUENCE [LARGE SCALE GENOMIC DNA]</scope>
    <source>
        <strain evidence="1">St1</strain>
    </source>
</reference>
<name>A0A5M8NTS3_9BACT</name>
<protein>
    <submittedName>
        <fullName evidence="1">Uncharacterized protein</fullName>
    </submittedName>
</protein>